<accession>A0A6C1E549</accession>
<evidence type="ECO:0000256" key="1">
    <source>
        <dbReference type="ARBA" id="ARBA00022737"/>
    </source>
</evidence>
<evidence type="ECO:0000313" key="5">
    <source>
        <dbReference type="EMBL" id="QID84265.1"/>
    </source>
</evidence>
<dbReference type="OrthoDB" id="442947at2759"/>
<dbReference type="Proteomes" id="UP000501346">
    <property type="component" value="Chromosome SeIV-SeII"/>
</dbReference>
<name>A0A6C1E549_SACPS</name>
<dbReference type="InterPro" id="IPR036612">
    <property type="entry name" value="KH_dom_type_1_sf"/>
</dbReference>
<dbReference type="AlphaFoldDB" id="A0A6C1E549"/>
<feature type="domain" description="K Homology" evidence="4">
    <location>
        <begin position="238"/>
        <end position="313"/>
    </location>
</feature>
<feature type="domain" description="K Homology" evidence="4">
    <location>
        <begin position="134"/>
        <end position="205"/>
    </location>
</feature>
<evidence type="ECO:0000256" key="2">
    <source>
        <dbReference type="ARBA" id="ARBA00022884"/>
    </source>
</evidence>
<evidence type="ECO:0000256" key="3">
    <source>
        <dbReference type="PROSITE-ProRule" id="PRU00117"/>
    </source>
</evidence>
<evidence type="ECO:0000313" key="6">
    <source>
        <dbReference type="Proteomes" id="UP000501346"/>
    </source>
</evidence>
<protein>
    <recommendedName>
        <fullName evidence="4">K Homology domain-containing protein</fullName>
    </recommendedName>
</protein>
<dbReference type="Gene3D" id="3.30.310.210">
    <property type="match status" value="1"/>
</dbReference>
<dbReference type="CDD" id="cd00105">
    <property type="entry name" value="KH-I"/>
    <property type="match status" value="1"/>
</dbReference>
<sequence>MSSSSSRFIESTESSKGLAPFSARVLLSLLEAELLVGTEDCGPIGTFLKEVETQKNAKLALSEVKEGCSDRVLIIESEDARNVCEALAKILECFTGDDEIMEKLHQNDHKFHFLKILLPTPTEFDFEKVTNKNMLTTVRLLFSNSETSAIIGKNGVVIKKLMDDNEVRILASKHCLPDSEDRVLEIQGLPSSIGQTWLHISQLDMEPTSESSSNDKRSERMYFPHLAKALRGSNDRSAEFKSTVMIPEEFVGALVGRGGNRIANLRKYTKTKILIENQDNAKGKPSQERAFTIVGNLERNVQIAEKMLFNNLKTERERRQNYSSKKSSEILSSS</sequence>
<dbReference type="GO" id="GO:0003723">
    <property type="term" value="F:RNA binding"/>
    <property type="evidence" value="ECO:0007669"/>
    <property type="project" value="UniProtKB-UniRule"/>
</dbReference>
<dbReference type="Pfam" id="PF00013">
    <property type="entry name" value="KH_1"/>
    <property type="match status" value="2"/>
</dbReference>
<dbReference type="EMBL" id="CP049001">
    <property type="protein sequence ID" value="QID84265.1"/>
    <property type="molecule type" value="Genomic_DNA"/>
</dbReference>
<proteinExistence type="predicted"/>
<keyword evidence="2 3" id="KW-0694">RNA-binding</keyword>
<dbReference type="Gene3D" id="3.30.1370.10">
    <property type="entry name" value="K Homology domain, type 1"/>
    <property type="match status" value="1"/>
</dbReference>
<reference evidence="5 6" key="1">
    <citation type="journal article" date="2019" name="BMC Genomics">
        <title>Chromosome level assembly and comparative genome analysis confirm lager-brewing yeasts originated from a single hybridization.</title>
        <authorList>
            <person name="Salazar A.N."/>
            <person name="Gorter de Vries A.R."/>
            <person name="van den Broek M."/>
            <person name="Brouwers N."/>
            <person name="de la Torre Cortes P."/>
            <person name="Kuijpers N.G.A."/>
            <person name="Daran J.G."/>
            <person name="Abeel T."/>
        </authorList>
    </citation>
    <scope>NUCLEOTIDE SEQUENCE [LARGE SCALE GENOMIC DNA]</scope>
    <source>
        <strain evidence="5 6">CBS 1483</strain>
    </source>
</reference>
<dbReference type="PROSITE" id="PS50084">
    <property type="entry name" value="KH_TYPE_1"/>
    <property type="match status" value="2"/>
</dbReference>
<dbReference type="SMART" id="SM00322">
    <property type="entry name" value="KH"/>
    <property type="match status" value="2"/>
</dbReference>
<gene>
    <name evidence="5" type="ORF">GRS66_006765</name>
</gene>
<dbReference type="InterPro" id="IPR004088">
    <property type="entry name" value="KH_dom_type_1"/>
</dbReference>
<evidence type="ECO:0000259" key="4">
    <source>
        <dbReference type="SMART" id="SM00322"/>
    </source>
</evidence>
<keyword evidence="6" id="KW-1185">Reference proteome</keyword>
<organism evidence="5 6">
    <name type="scientific">Saccharomyces pastorianus</name>
    <name type="common">Lager yeast</name>
    <name type="synonym">Saccharomyces cerevisiae x Saccharomyces eubayanus</name>
    <dbReference type="NCBI Taxonomy" id="27292"/>
    <lineage>
        <taxon>Eukaryota</taxon>
        <taxon>Fungi</taxon>
        <taxon>Dikarya</taxon>
        <taxon>Ascomycota</taxon>
        <taxon>Saccharomycotina</taxon>
        <taxon>Saccharomycetes</taxon>
        <taxon>Saccharomycetales</taxon>
        <taxon>Saccharomycetaceae</taxon>
        <taxon>Saccharomyces</taxon>
    </lineage>
</organism>
<dbReference type="SUPFAM" id="SSF54791">
    <property type="entry name" value="Eukaryotic type KH-domain (KH-domain type I)"/>
    <property type="match status" value="2"/>
</dbReference>
<keyword evidence="1" id="KW-0677">Repeat</keyword>
<dbReference type="InterPro" id="IPR004087">
    <property type="entry name" value="KH_dom"/>
</dbReference>
<dbReference type="PANTHER" id="PTHR10288">
    <property type="entry name" value="KH DOMAIN CONTAINING RNA BINDING PROTEIN"/>
    <property type="match status" value="1"/>
</dbReference>